<dbReference type="InterPro" id="IPR050121">
    <property type="entry name" value="Cytochrome_P450_monoxygenase"/>
</dbReference>
<reference evidence="6 7" key="1">
    <citation type="journal article" date="2021" name="Nat. Commun.">
        <title>Genetic determinants of endophytism in the Arabidopsis root mycobiome.</title>
        <authorList>
            <person name="Mesny F."/>
            <person name="Miyauchi S."/>
            <person name="Thiergart T."/>
            <person name="Pickel B."/>
            <person name="Atanasova L."/>
            <person name="Karlsson M."/>
            <person name="Huettel B."/>
            <person name="Barry K.W."/>
            <person name="Haridas S."/>
            <person name="Chen C."/>
            <person name="Bauer D."/>
            <person name="Andreopoulos W."/>
            <person name="Pangilinan J."/>
            <person name="LaButti K."/>
            <person name="Riley R."/>
            <person name="Lipzen A."/>
            <person name="Clum A."/>
            <person name="Drula E."/>
            <person name="Henrissat B."/>
            <person name="Kohler A."/>
            <person name="Grigoriev I.V."/>
            <person name="Martin F.M."/>
            <person name="Hacquard S."/>
        </authorList>
    </citation>
    <scope>NUCLEOTIDE SEQUENCE [LARGE SCALE GENOMIC DNA]</scope>
    <source>
        <strain evidence="6 7">MPI-SDFR-AT-0080</strain>
    </source>
</reference>
<keyword evidence="5" id="KW-0503">Monooxygenase</keyword>
<proteinExistence type="inferred from homology"/>
<keyword evidence="7" id="KW-1185">Reference proteome</keyword>
<name>A0ABQ8G3V4_9PEZI</name>
<dbReference type="Gene3D" id="1.10.630.10">
    <property type="entry name" value="Cytochrome P450"/>
    <property type="match status" value="1"/>
</dbReference>
<dbReference type="InterPro" id="IPR036396">
    <property type="entry name" value="Cyt_P450_sf"/>
</dbReference>
<evidence type="ECO:0000313" key="7">
    <source>
        <dbReference type="Proteomes" id="UP000774617"/>
    </source>
</evidence>
<sequence length="508" mass="57291">MDVSNGSAVAEPAAQDSSILAGLSKTRLFFSLVLALIIVPRLLKIISRLVSPVSRIPGPFINKISSIPLMRASAKGKTHELSAQIHAKYGPIVVLSPHMISVSDKNEVKRIIHTEDWPKSELIYGNFRQNPARPTLIAFTDKKAYAERKRLISGWFGLRYIRSLQPLMQQCINESIASIERAIDTAGGIVDMQNLCTGTAVDIIGTTIFGQSFDVVKNGSHPLPDYLRKMLKASGLLLFMPWIRSIPFRPTRPAYIDRFTLDIMEKRRATAKSAPRQDLLQKLVEQLDDAAGSKFTPFDVQGEVTIMLVAGTETTANSELFTLLMLVRHPDKLRRVYAEVDAWYPPGDLATPVDCEYSLQGMTYLQACEDEAMRLVPAQATGSPRESRRDEVVLGYRVPAGTTVFPTTQGVHHDESVWKDASEYVPERWLEIYEKGKVTEQHFWPFSAGSRVCIGKHFALQEMHLMLVNLLRRFEFEYVPGQPETTVFRVAQHMEAPKYVMKVRRRKF</sequence>
<dbReference type="PROSITE" id="PS00086">
    <property type="entry name" value="CYTOCHROME_P450"/>
    <property type="match status" value="1"/>
</dbReference>
<dbReference type="InterPro" id="IPR017972">
    <property type="entry name" value="Cyt_P450_CS"/>
</dbReference>
<dbReference type="Proteomes" id="UP000774617">
    <property type="component" value="Unassembled WGS sequence"/>
</dbReference>
<evidence type="ECO:0000256" key="1">
    <source>
        <dbReference type="ARBA" id="ARBA00001971"/>
    </source>
</evidence>
<dbReference type="PANTHER" id="PTHR24305">
    <property type="entry name" value="CYTOCHROME P450"/>
    <property type="match status" value="1"/>
</dbReference>
<dbReference type="InterPro" id="IPR001128">
    <property type="entry name" value="Cyt_P450"/>
</dbReference>
<comment type="caution">
    <text evidence="6">The sequence shown here is derived from an EMBL/GenBank/DDBJ whole genome shotgun (WGS) entry which is preliminary data.</text>
</comment>
<organism evidence="6 7">
    <name type="scientific">Macrophomina phaseolina</name>
    <dbReference type="NCBI Taxonomy" id="35725"/>
    <lineage>
        <taxon>Eukaryota</taxon>
        <taxon>Fungi</taxon>
        <taxon>Dikarya</taxon>
        <taxon>Ascomycota</taxon>
        <taxon>Pezizomycotina</taxon>
        <taxon>Dothideomycetes</taxon>
        <taxon>Dothideomycetes incertae sedis</taxon>
        <taxon>Botryosphaeriales</taxon>
        <taxon>Botryosphaeriaceae</taxon>
        <taxon>Macrophomina</taxon>
    </lineage>
</organism>
<protein>
    <submittedName>
        <fullName evidence="6">Cytochrome P450</fullName>
    </submittedName>
</protein>
<dbReference type="SUPFAM" id="SSF48264">
    <property type="entry name" value="Cytochrome P450"/>
    <property type="match status" value="1"/>
</dbReference>
<dbReference type="PANTHER" id="PTHR24305:SF166">
    <property type="entry name" value="CYTOCHROME P450 12A4, MITOCHONDRIAL-RELATED"/>
    <property type="match status" value="1"/>
</dbReference>
<evidence type="ECO:0000256" key="5">
    <source>
        <dbReference type="RuleBase" id="RU000461"/>
    </source>
</evidence>
<gene>
    <name evidence="6" type="ORF">B0J12DRAFT_742548</name>
</gene>
<evidence type="ECO:0000256" key="2">
    <source>
        <dbReference type="ARBA" id="ARBA00010617"/>
    </source>
</evidence>
<dbReference type="PRINTS" id="PR00385">
    <property type="entry name" value="P450"/>
</dbReference>
<keyword evidence="5" id="KW-0560">Oxidoreductase</keyword>
<dbReference type="EMBL" id="JAGTJR010000021">
    <property type="protein sequence ID" value="KAH7043962.1"/>
    <property type="molecule type" value="Genomic_DNA"/>
</dbReference>
<dbReference type="Pfam" id="PF00067">
    <property type="entry name" value="p450"/>
    <property type="match status" value="1"/>
</dbReference>
<keyword evidence="3 5" id="KW-0479">Metal-binding</keyword>
<evidence type="ECO:0000313" key="6">
    <source>
        <dbReference type="EMBL" id="KAH7043962.1"/>
    </source>
</evidence>
<accession>A0ABQ8G3V4</accession>
<dbReference type="InterPro" id="IPR002401">
    <property type="entry name" value="Cyt_P450_E_grp-I"/>
</dbReference>
<comment type="cofactor">
    <cofactor evidence="1">
        <name>heme</name>
        <dbReference type="ChEBI" id="CHEBI:30413"/>
    </cofactor>
</comment>
<keyword evidence="5" id="KW-0349">Heme</keyword>
<dbReference type="PRINTS" id="PR00463">
    <property type="entry name" value="EP450I"/>
</dbReference>
<comment type="similarity">
    <text evidence="2 5">Belongs to the cytochrome P450 family.</text>
</comment>
<evidence type="ECO:0000256" key="4">
    <source>
        <dbReference type="ARBA" id="ARBA00023004"/>
    </source>
</evidence>
<keyword evidence="4 5" id="KW-0408">Iron</keyword>
<evidence type="ECO:0000256" key="3">
    <source>
        <dbReference type="ARBA" id="ARBA00022723"/>
    </source>
</evidence>